<dbReference type="PANTHER" id="PTHR33434">
    <property type="entry name" value="DEGV DOMAIN-CONTAINING PROTEIN DR_1986-RELATED"/>
    <property type="match status" value="1"/>
</dbReference>
<dbReference type="GO" id="GO:0008289">
    <property type="term" value="F:lipid binding"/>
    <property type="evidence" value="ECO:0007669"/>
    <property type="project" value="UniProtKB-KW"/>
</dbReference>
<dbReference type="EMBL" id="LGCK01000015">
    <property type="protein sequence ID" value="KPL69955.1"/>
    <property type="molecule type" value="Genomic_DNA"/>
</dbReference>
<keyword evidence="1" id="KW-0446">Lipid-binding</keyword>
<dbReference type="SUPFAM" id="SSF82549">
    <property type="entry name" value="DAK1/DegV-like"/>
    <property type="match status" value="1"/>
</dbReference>
<dbReference type="PANTHER" id="PTHR33434:SF2">
    <property type="entry name" value="FATTY ACID-BINDING PROTEIN TM_1468"/>
    <property type="match status" value="1"/>
</dbReference>
<sequence length="281" mass="31195">MIHIVTDGSVDMPPGWAEKYNIHTLPLMVRFDENIYTSGLDISPINFYDLVKQTKIVPKTSLPSPGQVIDFYRSIARKGEKILSLHVSSKLSGTYSVIKLAARDVENEFNVIPFDSGAGSIALGFMCREARIMENAGYNIQAIINRLEAIKRNLTVVFTMDTLEFARLNGRVTAVQSLLGSFMKIKPIVYLKDGLLEMVDKVRTRNSSLDEVLFAVERRIGQKPVHLAVVHANDPDEARSLSHLVKQRFVCREVIITDLSIPVAANLGPGAIGIVAYPDEI</sequence>
<dbReference type="Gene3D" id="3.40.50.10170">
    <property type="match status" value="1"/>
</dbReference>
<keyword evidence="3" id="KW-1185">Reference proteome</keyword>
<dbReference type="InterPro" id="IPR043168">
    <property type="entry name" value="DegV_C"/>
</dbReference>
<dbReference type="OrthoDB" id="9780660at2"/>
<organism evidence="2 3">
    <name type="scientific">Leptolinea tardivitalis</name>
    <dbReference type="NCBI Taxonomy" id="229920"/>
    <lineage>
        <taxon>Bacteria</taxon>
        <taxon>Bacillati</taxon>
        <taxon>Chloroflexota</taxon>
        <taxon>Anaerolineae</taxon>
        <taxon>Anaerolineales</taxon>
        <taxon>Anaerolineaceae</taxon>
        <taxon>Leptolinea</taxon>
    </lineage>
</organism>
<name>A0A0P6XM16_9CHLR</name>
<comment type="caution">
    <text evidence="2">The sequence shown here is derived from an EMBL/GenBank/DDBJ whole genome shotgun (WGS) entry which is preliminary data.</text>
</comment>
<dbReference type="STRING" id="229920.ADM99_16665"/>
<dbReference type="Proteomes" id="UP000050430">
    <property type="component" value="Unassembled WGS sequence"/>
</dbReference>
<proteinExistence type="predicted"/>
<evidence type="ECO:0000256" key="1">
    <source>
        <dbReference type="ARBA" id="ARBA00023121"/>
    </source>
</evidence>
<dbReference type="RefSeq" id="WP_062420864.1">
    <property type="nucleotide sequence ID" value="NZ_BBYA01000006.1"/>
</dbReference>
<evidence type="ECO:0000313" key="2">
    <source>
        <dbReference type="EMBL" id="KPL69955.1"/>
    </source>
</evidence>
<dbReference type="InterPro" id="IPR003797">
    <property type="entry name" value="DegV"/>
</dbReference>
<dbReference type="Pfam" id="PF02645">
    <property type="entry name" value="DegV"/>
    <property type="match status" value="1"/>
</dbReference>
<evidence type="ECO:0000313" key="3">
    <source>
        <dbReference type="Proteomes" id="UP000050430"/>
    </source>
</evidence>
<dbReference type="NCBIfam" id="TIGR00762">
    <property type="entry name" value="DegV"/>
    <property type="match status" value="1"/>
</dbReference>
<dbReference type="Gene3D" id="3.30.1180.10">
    <property type="match status" value="1"/>
</dbReference>
<dbReference type="AlphaFoldDB" id="A0A0P6XM16"/>
<gene>
    <name evidence="2" type="ORF">ADM99_16665</name>
</gene>
<dbReference type="InterPro" id="IPR050270">
    <property type="entry name" value="DegV_domain_contain"/>
</dbReference>
<dbReference type="PROSITE" id="PS51482">
    <property type="entry name" value="DEGV"/>
    <property type="match status" value="1"/>
</dbReference>
<accession>A0A0P6XM16</accession>
<evidence type="ECO:0008006" key="4">
    <source>
        <dbReference type="Google" id="ProtNLM"/>
    </source>
</evidence>
<reference evidence="2 3" key="1">
    <citation type="submission" date="2015-07" db="EMBL/GenBank/DDBJ databases">
        <title>Genome sequence of Leptolinea tardivitalis DSM 16556.</title>
        <authorList>
            <person name="Hemp J."/>
            <person name="Ward L.M."/>
            <person name="Pace L.A."/>
            <person name="Fischer W.W."/>
        </authorList>
    </citation>
    <scope>NUCLEOTIDE SEQUENCE [LARGE SCALE GENOMIC DNA]</scope>
    <source>
        <strain evidence="2 3">YMTK-2</strain>
    </source>
</reference>
<protein>
    <recommendedName>
        <fullName evidence="4">DegV family protein</fullName>
    </recommendedName>
</protein>